<organism evidence="2 3">
    <name type="scientific">Mycteria americana</name>
    <name type="common">Wood stork</name>
    <dbReference type="NCBI Taxonomy" id="33587"/>
    <lineage>
        <taxon>Eukaryota</taxon>
        <taxon>Metazoa</taxon>
        <taxon>Chordata</taxon>
        <taxon>Craniata</taxon>
        <taxon>Vertebrata</taxon>
        <taxon>Euteleostomi</taxon>
        <taxon>Archelosauria</taxon>
        <taxon>Archosauria</taxon>
        <taxon>Dinosauria</taxon>
        <taxon>Saurischia</taxon>
        <taxon>Theropoda</taxon>
        <taxon>Coelurosauria</taxon>
        <taxon>Aves</taxon>
        <taxon>Neognathae</taxon>
        <taxon>Neoaves</taxon>
        <taxon>Aequornithes</taxon>
        <taxon>Ciconiiformes</taxon>
        <taxon>Ciconiidae</taxon>
        <taxon>Mycteria</taxon>
    </lineage>
</organism>
<dbReference type="EMBL" id="JAUNZN010000018">
    <property type="protein sequence ID" value="KAK4811369.1"/>
    <property type="molecule type" value="Genomic_DNA"/>
</dbReference>
<accession>A0AAN7RLA6</accession>
<evidence type="ECO:0000313" key="3">
    <source>
        <dbReference type="Proteomes" id="UP001333110"/>
    </source>
</evidence>
<reference evidence="2 3" key="1">
    <citation type="journal article" date="2023" name="J. Hered.">
        <title>Chromosome-level genome of the wood stork (Mycteria americana) provides insight into avian chromosome evolution.</title>
        <authorList>
            <person name="Flamio R. Jr."/>
            <person name="Ramstad K.M."/>
        </authorList>
    </citation>
    <scope>NUCLEOTIDE SEQUENCE [LARGE SCALE GENOMIC DNA]</scope>
    <source>
        <strain evidence="2">JAX WOST 10</strain>
    </source>
</reference>
<comment type="caution">
    <text evidence="2">The sequence shown here is derived from an EMBL/GenBank/DDBJ whole genome shotgun (WGS) entry which is preliminary data.</text>
</comment>
<protein>
    <submittedName>
        <fullName evidence="2">Uncharacterized protein</fullName>
    </submittedName>
</protein>
<evidence type="ECO:0000313" key="2">
    <source>
        <dbReference type="EMBL" id="KAK4811369.1"/>
    </source>
</evidence>
<name>A0AAN7RLA6_MYCAM</name>
<feature type="region of interest" description="Disordered" evidence="1">
    <location>
        <begin position="57"/>
        <end position="78"/>
    </location>
</feature>
<evidence type="ECO:0000256" key="1">
    <source>
        <dbReference type="SAM" id="MobiDB-lite"/>
    </source>
</evidence>
<keyword evidence="3" id="KW-1185">Reference proteome</keyword>
<sequence>MGRPGRLILSHSHKPAKASTTCLQWWKQPPDGWKHILYPMPPATTLSWALKSKSYGNMTPQEERSAQEMGGGTARTADPNWPKGYSILYDVMLSNKSWAKKEQGLKEKAAAVKRRGGTAVSCN</sequence>
<dbReference type="Proteomes" id="UP001333110">
    <property type="component" value="Unassembled WGS sequence"/>
</dbReference>
<gene>
    <name evidence="2" type="ORF">QYF61_027598</name>
</gene>
<proteinExistence type="predicted"/>
<dbReference type="AlphaFoldDB" id="A0AAN7RLA6"/>